<dbReference type="InterPro" id="IPR044946">
    <property type="entry name" value="Restrct_endonuc_typeI_TRD_sf"/>
</dbReference>
<organism evidence="5">
    <name type="scientific">marine sediment metagenome</name>
    <dbReference type="NCBI Taxonomy" id="412755"/>
    <lineage>
        <taxon>unclassified sequences</taxon>
        <taxon>metagenomes</taxon>
        <taxon>ecological metagenomes</taxon>
    </lineage>
</organism>
<comment type="similarity">
    <text evidence="1">Belongs to the type-I restriction system S methylase family.</text>
</comment>
<dbReference type="InterPro" id="IPR000055">
    <property type="entry name" value="Restrct_endonuc_typeI_TRD"/>
</dbReference>
<protein>
    <recommendedName>
        <fullName evidence="4">Type I restriction modification DNA specificity domain-containing protein</fullName>
    </recommendedName>
</protein>
<comment type="caution">
    <text evidence="5">The sequence shown here is derived from an EMBL/GenBank/DDBJ whole genome shotgun (WGS) entry which is preliminary data.</text>
</comment>
<keyword evidence="2" id="KW-0680">Restriction system</keyword>
<proteinExistence type="inferred from homology"/>
<dbReference type="Gene3D" id="1.10.287.1120">
    <property type="entry name" value="Bipartite methylase S protein"/>
    <property type="match status" value="1"/>
</dbReference>
<evidence type="ECO:0000313" key="5">
    <source>
        <dbReference type="EMBL" id="KKN84238.1"/>
    </source>
</evidence>
<keyword evidence="3" id="KW-0238">DNA-binding</keyword>
<dbReference type="SUPFAM" id="SSF116734">
    <property type="entry name" value="DNA methylase specificity domain"/>
    <property type="match status" value="2"/>
</dbReference>
<evidence type="ECO:0000256" key="1">
    <source>
        <dbReference type="ARBA" id="ARBA00010923"/>
    </source>
</evidence>
<dbReference type="GO" id="GO:0009307">
    <property type="term" value="P:DNA restriction-modification system"/>
    <property type="evidence" value="ECO:0007669"/>
    <property type="project" value="UniProtKB-KW"/>
</dbReference>
<evidence type="ECO:0000256" key="3">
    <source>
        <dbReference type="ARBA" id="ARBA00023125"/>
    </source>
</evidence>
<feature type="domain" description="Type I restriction modification DNA specificity" evidence="4">
    <location>
        <begin position="11"/>
        <end position="168"/>
    </location>
</feature>
<dbReference type="Gene3D" id="3.90.220.20">
    <property type="entry name" value="DNA methylase specificity domains"/>
    <property type="match status" value="2"/>
</dbReference>
<dbReference type="PANTHER" id="PTHR30408">
    <property type="entry name" value="TYPE-1 RESTRICTION ENZYME ECOKI SPECIFICITY PROTEIN"/>
    <property type="match status" value="1"/>
</dbReference>
<dbReference type="AlphaFoldDB" id="A0A0F9WYW3"/>
<dbReference type="CDD" id="cd17245">
    <property type="entry name" value="RMtype1_S_TteMORF1547P-TRD2-CR2_Aco12261I-TRD1-CR1_like"/>
    <property type="match status" value="1"/>
</dbReference>
<reference evidence="5" key="1">
    <citation type="journal article" date="2015" name="Nature">
        <title>Complex archaea that bridge the gap between prokaryotes and eukaryotes.</title>
        <authorList>
            <person name="Spang A."/>
            <person name="Saw J.H."/>
            <person name="Jorgensen S.L."/>
            <person name="Zaremba-Niedzwiedzka K."/>
            <person name="Martijn J."/>
            <person name="Lind A.E."/>
            <person name="van Eijk R."/>
            <person name="Schleper C."/>
            <person name="Guy L."/>
            <person name="Ettema T.J."/>
        </authorList>
    </citation>
    <scope>NUCLEOTIDE SEQUENCE</scope>
</reference>
<evidence type="ECO:0000259" key="4">
    <source>
        <dbReference type="Pfam" id="PF01420"/>
    </source>
</evidence>
<sequence length="404" mass="45945">MISRLLNIKVPESWEIRKLNEISEIIMGQSPPSSTYNINSDGLPFFQGNADFGYYNPKVKVWCNSPKKIAQPNDILVSVRAPVGAINIADVESCIGRGLSAVRVDHRYDMKYIYYFLNHFNKVFSRLKQGSTFEAITKEELINFPLLLPQNLKEQQLISSILYNIDELIFKTQDLIKSFQILKKSLMQRLFTEGIGHTEFKETKGGKIPKSWNVLQLKKIGRIFTGKTPSTLVDDYWGDDIPFITPGDITNKHYIRKTERFVSFLGANQSKLITENGICTVCIGSTVGKVALAVKDSITNQQINSMICNENNDPHYICYAISNRSRYLKTYAGVAAVPIVKKSLFESFRIPVPSTIEEQKSISNILLSIDNNIEIEEKYQNRLKEIKKGLMQDLLTGKKRVKIN</sequence>
<feature type="domain" description="Type I restriction modification DNA specificity" evidence="4">
    <location>
        <begin position="209"/>
        <end position="384"/>
    </location>
</feature>
<dbReference type="InterPro" id="IPR052021">
    <property type="entry name" value="Type-I_RS_S_subunit"/>
</dbReference>
<dbReference type="EMBL" id="LAZR01000173">
    <property type="protein sequence ID" value="KKN84238.1"/>
    <property type="molecule type" value="Genomic_DNA"/>
</dbReference>
<gene>
    <name evidence="5" type="ORF">LCGC14_0290520</name>
</gene>
<dbReference type="PANTHER" id="PTHR30408:SF12">
    <property type="entry name" value="TYPE I RESTRICTION ENZYME MJAVIII SPECIFICITY SUBUNIT"/>
    <property type="match status" value="1"/>
</dbReference>
<accession>A0A0F9WYW3</accession>
<name>A0A0F9WYW3_9ZZZZ</name>
<dbReference type="GO" id="GO:0003677">
    <property type="term" value="F:DNA binding"/>
    <property type="evidence" value="ECO:0007669"/>
    <property type="project" value="UniProtKB-KW"/>
</dbReference>
<evidence type="ECO:0000256" key="2">
    <source>
        <dbReference type="ARBA" id="ARBA00022747"/>
    </source>
</evidence>
<dbReference type="Pfam" id="PF01420">
    <property type="entry name" value="Methylase_S"/>
    <property type="match status" value="2"/>
</dbReference>